<keyword evidence="3 7" id="KW-0012">Acyltransferase</keyword>
<gene>
    <name evidence="7" type="ORF">ACFQPS_07465</name>
</gene>
<dbReference type="RefSeq" id="WP_377357801.1">
    <property type="nucleotide sequence ID" value="NZ_JBHTCM010000009.1"/>
</dbReference>
<evidence type="ECO:0000259" key="6">
    <source>
        <dbReference type="SMART" id="SM00563"/>
    </source>
</evidence>
<dbReference type="Pfam" id="PF01553">
    <property type="entry name" value="Acyltransferase"/>
    <property type="match status" value="1"/>
</dbReference>
<dbReference type="GO" id="GO:0016746">
    <property type="term" value="F:acyltransferase activity"/>
    <property type="evidence" value="ECO:0007669"/>
    <property type="project" value="UniProtKB-KW"/>
</dbReference>
<feature type="transmembrane region" description="Helical" evidence="5">
    <location>
        <begin position="6"/>
        <end position="29"/>
    </location>
</feature>
<dbReference type="PANTHER" id="PTHR10434:SF40">
    <property type="entry name" value="1-ACYL-SN-GLYCEROL-3-PHOSPHATE ACYLTRANSFERASE"/>
    <property type="match status" value="1"/>
</dbReference>
<evidence type="ECO:0000313" key="7">
    <source>
        <dbReference type="EMBL" id="MFC7332998.1"/>
    </source>
</evidence>
<feature type="region of interest" description="Disordered" evidence="4">
    <location>
        <begin position="231"/>
        <end position="265"/>
    </location>
</feature>
<accession>A0ABW2KUV3</accession>
<sequence length="265" mass="29858">MLVLRSLLFNLVFYVWTMLCCVGLLWMLFIPRRRMIDVLAWYMRTLAWLERTIIGLHYEVRGLEHLPAHGSFLVGAKHQSMWETMKLHLILDDPAIILKRELLWLPIWGWYAAKSQQIPVDRSRRGAALTPLVTGARAVVAQGRPIVIFPQGTRLAPGTYRPYKVGIGLLYQDLGLPIVPMALNSGLFWGRRTLIRHPGTITIEFLPPIPPGLPRDVAMAELEERLEAASERLSLAAGGPPTERPTTPRRIRLRTAAPARGQASA</sequence>
<organism evidence="7 8">
    <name type="scientific">Rhodocista pekingensis</name>
    <dbReference type="NCBI Taxonomy" id="201185"/>
    <lineage>
        <taxon>Bacteria</taxon>
        <taxon>Pseudomonadati</taxon>
        <taxon>Pseudomonadota</taxon>
        <taxon>Alphaproteobacteria</taxon>
        <taxon>Rhodospirillales</taxon>
        <taxon>Azospirillaceae</taxon>
        <taxon>Rhodocista</taxon>
    </lineage>
</organism>
<keyword evidence="2" id="KW-0808">Transferase</keyword>
<dbReference type="PANTHER" id="PTHR10434">
    <property type="entry name" value="1-ACYL-SN-GLYCEROL-3-PHOSPHATE ACYLTRANSFERASE"/>
    <property type="match status" value="1"/>
</dbReference>
<dbReference type="SUPFAM" id="SSF69593">
    <property type="entry name" value="Glycerol-3-phosphate (1)-acyltransferase"/>
    <property type="match status" value="1"/>
</dbReference>
<dbReference type="EMBL" id="JBHTCM010000009">
    <property type="protein sequence ID" value="MFC7332998.1"/>
    <property type="molecule type" value="Genomic_DNA"/>
</dbReference>
<evidence type="ECO:0000256" key="3">
    <source>
        <dbReference type="ARBA" id="ARBA00023315"/>
    </source>
</evidence>
<keyword evidence="5" id="KW-0472">Membrane</keyword>
<evidence type="ECO:0000256" key="2">
    <source>
        <dbReference type="ARBA" id="ARBA00022679"/>
    </source>
</evidence>
<feature type="compositionally biased region" description="Low complexity" evidence="4">
    <location>
        <begin position="231"/>
        <end position="245"/>
    </location>
</feature>
<keyword evidence="5" id="KW-0812">Transmembrane</keyword>
<dbReference type="Proteomes" id="UP001596456">
    <property type="component" value="Unassembled WGS sequence"/>
</dbReference>
<proteinExistence type="predicted"/>
<evidence type="ECO:0000313" key="8">
    <source>
        <dbReference type="Proteomes" id="UP001596456"/>
    </source>
</evidence>
<evidence type="ECO:0000256" key="5">
    <source>
        <dbReference type="SAM" id="Phobius"/>
    </source>
</evidence>
<evidence type="ECO:0000256" key="4">
    <source>
        <dbReference type="SAM" id="MobiDB-lite"/>
    </source>
</evidence>
<dbReference type="CDD" id="cd07989">
    <property type="entry name" value="LPLAT_AGPAT-like"/>
    <property type="match status" value="1"/>
</dbReference>
<comment type="pathway">
    <text evidence="1">Lipid metabolism.</text>
</comment>
<name>A0ABW2KUV3_9PROT</name>
<dbReference type="SMART" id="SM00563">
    <property type="entry name" value="PlsC"/>
    <property type="match status" value="1"/>
</dbReference>
<keyword evidence="8" id="KW-1185">Reference proteome</keyword>
<protein>
    <submittedName>
        <fullName evidence="7">Lysophospholipid acyltransferase family protein</fullName>
    </submittedName>
</protein>
<reference evidence="8" key="1">
    <citation type="journal article" date="2019" name="Int. J. Syst. Evol. Microbiol.">
        <title>The Global Catalogue of Microorganisms (GCM) 10K type strain sequencing project: providing services to taxonomists for standard genome sequencing and annotation.</title>
        <authorList>
            <consortium name="The Broad Institute Genomics Platform"/>
            <consortium name="The Broad Institute Genome Sequencing Center for Infectious Disease"/>
            <person name="Wu L."/>
            <person name="Ma J."/>
        </authorList>
    </citation>
    <scope>NUCLEOTIDE SEQUENCE [LARGE SCALE GENOMIC DNA]</scope>
    <source>
        <strain evidence="8">CGMCC 1.16275</strain>
    </source>
</reference>
<keyword evidence="5" id="KW-1133">Transmembrane helix</keyword>
<evidence type="ECO:0000256" key="1">
    <source>
        <dbReference type="ARBA" id="ARBA00005189"/>
    </source>
</evidence>
<comment type="caution">
    <text evidence="7">The sequence shown here is derived from an EMBL/GenBank/DDBJ whole genome shotgun (WGS) entry which is preliminary data.</text>
</comment>
<feature type="domain" description="Phospholipid/glycerol acyltransferase" evidence="6">
    <location>
        <begin position="72"/>
        <end position="186"/>
    </location>
</feature>
<dbReference type="InterPro" id="IPR002123">
    <property type="entry name" value="Plipid/glycerol_acylTrfase"/>
</dbReference>
<feature type="compositionally biased region" description="Low complexity" evidence="4">
    <location>
        <begin position="254"/>
        <end position="265"/>
    </location>
</feature>